<protein>
    <submittedName>
        <fullName evidence="1">Uncharacterized protein</fullName>
    </submittedName>
</protein>
<evidence type="ECO:0000313" key="2">
    <source>
        <dbReference type="Proteomes" id="UP000188318"/>
    </source>
</evidence>
<keyword evidence="2" id="KW-1185">Reference proteome</keyword>
<dbReference type="AlphaFoldDB" id="A0A1R3S278"/>
<dbReference type="Proteomes" id="UP000188318">
    <property type="component" value="Unassembled WGS sequence"/>
</dbReference>
<accession>A0A1R3S278</accession>
<name>A0A1R3S278_ASPC5</name>
<reference evidence="2" key="1">
    <citation type="journal article" date="2017" name="Genome Biol.">
        <title>Comparative genomics reveals high biological diversity and specific adaptations in the industrially and medically important fungal genus Aspergillus.</title>
        <authorList>
            <person name="de Vries R.P."/>
            <person name="Riley R."/>
            <person name="Wiebenga A."/>
            <person name="Aguilar-Osorio G."/>
            <person name="Amillis S."/>
            <person name="Uchima C.A."/>
            <person name="Anderluh G."/>
            <person name="Asadollahi M."/>
            <person name="Askin M."/>
            <person name="Barry K."/>
            <person name="Battaglia E."/>
            <person name="Bayram O."/>
            <person name="Benocci T."/>
            <person name="Braus-Stromeyer S.A."/>
            <person name="Caldana C."/>
            <person name="Canovas D."/>
            <person name="Cerqueira G.C."/>
            <person name="Chen F."/>
            <person name="Chen W."/>
            <person name="Choi C."/>
            <person name="Clum A."/>
            <person name="Dos Santos R.A."/>
            <person name="Damasio A.R."/>
            <person name="Diallinas G."/>
            <person name="Emri T."/>
            <person name="Fekete E."/>
            <person name="Flipphi M."/>
            <person name="Freyberg S."/>
            <person name="Gallo A."/>
            <person name="Gournas C."/>
            <person name="Habgood R."/>
            <person name="Hainaut M."/>
            <person name="Harispe M.L."/>
            <person name="Henrissat B."/>
            <person name="Hilden K.S."/>
            <person name="Hope R."/>
            <person name="Hossain A."/>
            <person name="Karabika E."/>
            <person name="Karaffa L."/>
            <person name="Karanyi Z."/>
            <person name="Krasevec N."/>
            <person name="Kuo A."/>
            <person name="Kusch H."/>
            <person name="LaButti K."/>
            <person name="Lagendijk E.L."/>
            <person name="Lapidus A."/>
            <person name="Levasseur A."/>
            <person name="Lindquist E."/>
            <person name="Lipzen A."/>
            <person name="Logrieco A.F."/>
            <person name="MacCabe A."/>
            <person name="Maekelae M.R."/>
            <person name="Malavazi I."/>
            <person name="Melin P."/>
            <person name="Meyer V."/>
            <person name="Mielnichuk N."/>
            <person name="Miskei M."/>
            <person name="Molnar A.P."/>
            <person name="Mule G."/>
            <person name="Ngan C.Y."/>
            <person name="Orejas M."/>
            <person name="Orosz E."/>
            <person name="Ouedraogo J.P."/>
            <person name="Overkamp K.M."/>
            <person name="Park H.-S."/>
            <person name="Perrone G."/>
            <person name="Piumi F."/>
            <person name="Punt P.J."/>
            <person name="Ram A.F."/>
            <person name="Ramon A."/>
            <person name="Rauscher S."/>
            <person name="Record E."/>
            <person name="Riano-Pachon D.M."/>
            <person name="Robert V."/>
            <person name="Roehrig J."/>
            <person name="Ruller R."/>
            <person name="Salamov A."/>
            <person name="Salih N.S."/>
            <person name="Samson R.A."/>
            <person name="Sandor E."/>
            <person name="Sanguinetti M."/>
            <person name="Schuetze T."/>
            <person name="Sepcic K."/>
            <person name="Shelest E."/>
            <person name="Sherlock G."/>
            <person name="Sophianopoulou V."/>
            <person name="Squina F.M."/>
            <person name="Sun H."/>
            <person name="Susca A."/>
            <person name="Todd R.B."/>
            <person name="Tsang A."/>
            <person name="Unkles S.E."/>
            <person name="van de Wiele N."/>
            <person name="van Rossen-Uffink D."/>
            <person name="Oliveira J.V."/>
            <person name="Vesth T.C."/>
            <person name="Visser J."/>
            <person name="Yu J.-H."/>
            <person name="Zhou M."/>
            <person name="Andersen M.R."/>
            <person name="Archer D.B."/>
            <person name="Baker S.E."/>
            <person name="Benoit I."/>
            <person name="Brakhage A.A."/>
            <person name="Braus G.H."/>
            <person name="Fischer R."/>
            <person name="Frisvad J.C."/>
            <person name="Goldman G.H."/>
            <person name="Houbraken J."/>
            <person name="Oakley B."/>
            <person name="Pocsi I."/>
            <person name="Scazzocchio C."/>
            <person name="Seiboth B."/>
            <person name="vanKuyk P.A."/>
            <person name="Wortman J."/>
            <person name="Dyer P.S."/>
            <person name="Grigoriev I.V."/>
        </authorList>
    </citation>
    <scope>NUCLEOTIDE SEQUENCE [LARGE SCALE GENOMIC DNA]</scope>
    <source>
        <strain evidence="2">ITEM 5010</strain>
    </source>
</reference>
<dbReference type="EMBL" id="KV907493">
    <property type="protein sequence ID" value="OOG00857.1"/>
    <property type="molecule type" value="Genomic_DNA"/>
</dbReference>
<organism evidence="1 2">
    <name type="scientific">Aspergillus carbonarius (strain ITEM 5010)</name>
    <dbReference type="NCBI Taxonomy" id="602072"/>
    <lineage>
        <taxon>Eukaryota</taxon>
        <taxon>Fungi</taxon>
        <taxon>Dikarya</taxon>
        <taxon>Ascomycota</taxon>
        <taxon>Pezizomycotina</taxon>
        <taxon>Eurotiomycetes</taxon>
        <taxon>Eurotiomycetidae</taxon>
        <taxon>Eurotiales</taxon>
        <taxon>Aspergillaceae</taxon>
        <taxon>Aspergillus</taxon>
        <taxon>Aspergillus subgen. Circumdati</taxon>
    </lineage>
</organism>
<proteinExistence type="predicted"/>
<gene>
    <name evidence="1" type="ORF">ASPCADRAFT_202689</name>
</gene>
<sequence>MPGWLPPHRRFLPHCPLSIFLFRSPLLPSFPLALSYFDTPLPLLSYPYPYPDPLSNVYRRVIGAYFRPSTSGPSVH</sequence>
<dbReference type="VEuPathDB" id="FungiDB:ASPCADRAFT_202689"/>
<evidence type="ECO:0000313" key="1">
    <source>
        <dbReference type="EMBL" id="OOG00857.1"/>
    </source>
</evidence>